<dbReference type="RefSeq" id="WP_314508625.1">
    <property type="nucleotide sequence ID" value="NZ_JASJOU010000001.1"/>
</dbReference>
<evidence type="ECO:0000313" key="3">
    <source>
        <dbReference type="EMBL" id="MDJ1499088.1"/>
    </source>
</evidence>
<reference evidence="3" key="1">
    <citation type="submission" date="2023-05" db="EMBL/GenBank/DDBJ databases">
        <authorList>
            <person name="Zhang X."/>
        </authorList>
    </citation>
    <scope>NUCLEOTIDE SEQUENCE</scope>
    <source>
        <strain evidence="3">BD1B2-1</strain>
    </source>
</reference>
<dbReference type="EMBL" id="JASJOU010000001">
    <property type="protein sequence ID" value="MDJ1499088.1"/>
    <property type="molecule type" value="Genomic_DNA"/>
</dbReference>
<evidence type="ECO:0000259" key="2">
    <source>
        <dbReference type="PROSITE" id="PS51729"/>
    </source>
</evidence>
<organism evidence="3 4">
    <name type="scientific">Xanthocytophaga agilis</name>
    <dbReference type="NCBI Taxonomy" id="3048010"/>
    <lineage>
        <taxon>Bacteria</taxon>
        <taxon>Pseudomonadati</taxon>
        <taxon>Bacteroidota</taxon>
        <taxon>Cytophagia</taxon>
        <taxon>Cytophagales</taxon>
        <taxon>Rhodocytophagaceae</taxon>
        <taxon>Xanthocytophaga</taxon>
    </lineage>
</organism>
<keyword evidence="4" id="KW-1185">Reference proteome</keyword>
<dbReference type="AlphaFoldDB" id="A0AAE3R1C6"/>
<dbReference type="Proteomes" id="UP001232063">
    <property type="component" value="Unassembled WGS sequence"/>
</dbReference>
<dbReference type="Gene3D" id="3.40.630.30">
    <property type="match status" value="1"/>
</dbReference>
<feature type="domain" description="N-acetyltransferase" evidence="1">
    <location>
        <begin position="1"/>
        <end position="99"/>
    </location>
</feature>
<dbReference type="PROSITE" id="PS51729">
    <property type="entry name" value="GNAT_YJDJ"/>
    <property type="match status" value="1"/>
</dbReference>
<name>A0AAE3R1C6_9BACT</name>
<dbReference type="Pfam" id="PF14542">
    <property type="entry name" value="Acetyltransf_CG"/>
    <property type="match status" value="1"/>
</dbReference>
<keyword evidence="3" id="KW-0012">Acyltransferase</keyword>
<dbReference type="PROSITE" id="PS51186">
    <property type="entry name" value="GNAT"/>
    <property type="match status" value="1"/>
</dbReference>
<feature type="domain" description="N-acetyltransferase" evidence="2">
    <location>
        <begin position="8"/>
        <end position="95"/>
    </location>
</feature>
<evidence type="ECO:0000259" key="1">
    <source>
        <dbReference type="PROSITE" id="PS51186"/>
    </source>
</evidence>
<keyword evidence="3" id="KW-0808">Transferase</keyword>
<dbReference type="InterPro" id="IPR016181">
    <property type="entry name" value="Acyl_CoA_acyltransferase"/>
</dbReference>
<evidence type="ECO:0000313" key="4">
    <source>
        <dbReference type="Proteomes" id="UP001232063"/>
    </source>
</evidence>
<accession>A0AAE3R1C6</accession>
<proteinExistence type="predicted"/>
<comment type="caution">
    <text evidence="3">The sequence shown here is derived from an EMBL/GenBank/DDBJ whole genome shotgun (WGS) entry which is preliminary data.</text>
</comment>
<gene>
    <name evidence="3" type="ORF">QNI22_00450</name>
</gene>
<dbReference type="CDD" id="cd04301">
    <property type="entry name" value="NAT_SF"/>
    <property type="match status" value="1"/>
</dbReference>
<dbReference type="InterPro" id="IPR000182">
    <property type="entry name" value="GNAT_dom"/>
</dbReference>
<sequence>MAEIKLELNERKHGSFNLYDEGKKIGEMVISISGTNLTVYHTEVDPAESGKGYAKQLLDTMVAYVRENNLQVIPLCPYVHAQFKRHPEEYADIWNKQTA</sequence>
<dbReference type="EC" id="2.3.1.-" evidence="3"/>
<dbReference type="InterPro" id="IPR045057">
    <property type="entry name" value="Gcn5-rel_NAT"/>
</dbReference>
<dbReference type="InterPro" id="IPR031165">
    <property type="entry name" value="GNAT_YJDJ"/>
</dbReference>
<dbReference type="GO" id="GO:0016747">
    <property type="term" value="F:acyltransferase activity, transferring groups other than amino-acyl groups"/>
    <property type="evidence" value="ECO:0007669"/>
    <property type="project" value="InterPro"/>
</dbReference>
<protein>
    <submittedName>
        <fullName evidence="3">GNAT family N-acetyltransferase</fullName>
        <ecNumber evidence="3">2.3.1.-</ecNumber>
    </submittedName>
</protein>
<dbReference type="PANTHER" id="PTHR31435:SF10">
    <property type="entry name" value="BSR4717 PROTEIN"/>
    <property type="match status" value="1"/>
</dbReference>
<dbReference type="SUPFAM" id="SSF55729">
    <property type="entry name" value="Acyl-CoA N-acyltransferases (Nat)"/>
    <property type="match status" value="1"/>
</dbReference>
<dbReference type="PANTHER" id="PTHR31435">
    <property type="entry name" value="PROTEIN NATD1"/>
    <property type="match status" value="1"/>
</dbReference>